<evidence type="ECO:0000256" key="1">
    <source>
        <dbReference type="ARBA" id="ARBA00023002"/>
    </source>
</evidence>
<keyword evidence="1" id="KW-0560">Oxidoreductase</keyword>
<dbReference type="PANTHER" id="PTHR43205:SF7">
    <property type="entry name" value="PROSTAGLANDIN REDUCTASE 1"/>
    <property type="match status" value="1"/>
</dbReference>
<dbReference type="InterPro" id="IPR045010">
    <property type="entry name" value="MDR_fam"/>
</dbReference>
<dbReference type="InterPro" id="IPR013149">
    <property type="entry name" value="ADH-like_C"/>
</dbReference>
<dbReference type="InterPro" id="IPR041694">
    <property type="entry name" value="ADH_N_2"/>
</dbReference>
<comment type="caution">
    <text evidence="3">The sequence shown here is derived from an EMBL/GenBank/DDBJ whole genome shotgun (WGS) entry which is preliminary data.</text>
</comment>
<dbReference type="InterPro" id="IPR036291">
    <property type="entry name" value="NAD(P)-bd_dom_sf"/>
</dbReference>
<dbReference type="Gene3D" id="3.40.50.720">
    <property type="entry name" value="NAD(P)-binding Rossmann-like Domain"/>
    <property type="match status" value="1"/>
</dbReference>
<dbReference type="InterPro" id="IPR011032">
    <property type="entry name" value="GroES-like_sf"/>
</dbReference>
<feature type="domain" description="Enoyl reductase (ER)" evidence="2">
    <location>
        <begin position="18"/>
        <end position="332"/>
    </location>
</feature>
<dbReference type="SUPFAM" id="SSF50129">
    <property type="entry name" value="GroES-like"/>
    <property type="match status" value="2"/>
</dbReference>
<proteinExistence type="predicted"/>
<reference evidence="3 4" key="1">
    <citation type="submission" date="2020-08" db="EMBL/GenBank/DDBJ databases">
        <title>Sequencing the genomes of 1000 actinobacteria strains.</title>
        <authorList>
            <person name="Klenk H.-P."/>
        </authorList>
    </citation>
    <scope>NUCLEOTIDE SEQUENCE [LARGE SCALE GENOMIC DNA]</scope>
    <source>
        <strain evidence="3 4">DSM 19600</strain>
    </source>
</reference>
<dbReference type="Pfam" id="PF00107">
    <property type="entry name" value="ADH_zinc_N"/>
    <property type="match status" value="1"/>
</dbReference>
<dbReference type="Proteomes" id="UP000549113">
    <property type="component" value="Unassembled WGS sequence"/>
</dbReference>
<accession>A0AA40SLM5</accession>
<name>A0AA40SLM5_9MICO</name>
<dbReference type="SUPFAM" id="SSF51735">
    <property type="entry name" value="NAD(P)-binding Rossmann-fold domains"/>
    <property type="match status" value="1"/>
</dbReference>
<keyword evidence="4" id="KW-1185">Reference proteome</keyword>
<dbReference type="Pfam" id="PF16884">
    <property type="entry name" value="ADH_N_2"/>
    <property type="match status" value="1"/>
</dbReference>
<evidence type="ECO:0000313" key="4">
    <source>
        <dbReference type="Proteomes" id="UP000549113"/>
    </source>
</evidence>
<dbReference type="AlphaFoldDB" id="A0AA40SLM5"/>
<dbReference type="RefSeq" id="WP_183498158.1">
    <property type="nucleotide sequence ID" value="NZ_BAABCO010000003.1"/>
</dbReference>
<dbReference type="SMART" id="SM00829">
    <property type="entry name" value="PKS_ER"/>
    <property type="match status" value="1"/>
</dbReference>
<dbReference type="InterPro" id="IPR020843">
    <property type="entry name" value="ER"/>
</dbReference>
<gene>
    <name evidence="3" type="ORF">BKA10_000211</name>
</gene>
<sequence length="338" mass="35869">MPTTSREIRLVHRPDALAQPDDFALVEVHLDELQRGQVLVRNDWMSVDPAMRGRMRDAASYVPPFPLGAAMDAPAVGTVVASRSDTVAEGQVVLHSRGFRDHAVLGEDEVRVIDASLADPEHHLGVLGLTGLTAYVGLTRIARVADGETVFISGAAGAVGVTAARVARHLGASTVIGSAGGPEKVARLTGDLGYDAGFDYRAGPVRRSLKAAAPEGIDVYFDNVGGEHLEAALSSLHVGGRVAMCGAISQYNAERPQPGPTNLSLIVTKRLTMRGFIVLDHYDLFAEWIELASGWLRDGSLPAPMTVVDGLENAPDALLGLFEGRNVGKMLVRLSDPD</sequence>
<dbReference type="GO" id="GO:0016628">
    <property type="term" value="F:oxidoreductase activity, acting on the CH-CH group of donors, NAD or NADP as acceptor"/>
    <property type="evidence" value="ECO:0007669"/>
    <property type="project" value="InterPro"/>
</dbReference>
<protein>
    <recommendedName>
        <fullName evidence="2">Enoyl reductase (ER) domain-containing protein</fullName>
    </recommendedName>
</protein>
<dbReference type="Gene3D" id="3.90.180.10">
    <property type="entry name" value="Medium-chain alcohol dehydrogenases, catalytic domain"/>
    <property type="match status" value="1"/>
</dbReference>
<organism evidence="3 4">
    <name type="scientific">Microbacterium invictum</name>
    <dbReference type="NCBI Taxonomy" id="515415"/>
    <lineage>
        <taxon>Bacteria</taxon>
        <taxon>Bacillati</taxon>
        <taxon>Actinomycetota</taxon>
        <taxon>Actinomycetes</taxon>
        <taxon>Micrococcales</taxon>
        <taxon>Microbacteriaceae</taxon>
        <taxon>Microbacterium</taxon>
    </lineage>
</organism>
<evidence type="ECO:0000313" key="3">
    <source>
        <dbReference type="EMBL" id="MBB4138417.1"/>
    </source>
</evidence>
<evidence type="ECO:0000259" key="2">
    <source>
        <dbReference type="SMART" id="SM00829"/>
    </source>
</evidence>
<dbReference type="CDD" id="cd05288">
    <property type="entry name" value="PGDH"/>
    <property type="match status" value="1"/>
</dbReference>
<dbReference type="EMBL" id="JACIFH010000001">
    <property type="protein sequence ID" value="MBB4138417.1"/>
    <property type="molecule type" value="Genomic_DNA"/>
</dbReference>
<dbReference type="FunFam" id="3.40.50.720:FF:000121">
    <property type="entry name" value="Prostaglandin reductase 2"/>
    <property type="match status" value="1"/>
</dbReference>
<dbReference type="PANTHER" id="PTHR43205">
    <property type="entry name" value="PROSTAGLANDIN REDUCTASE"/>
    <property type="match status" value="1"/>
</dbReference>